<dbReference type="PROSITE" id="PS51257">
    <property type="entry name" value="PROKAR_LIPOPROTEIN"/>
    <property type="match status" value="1"/>
</dbReference>
<evidence type="ECO:0000313" key="2">
    <source>
        <dbReference type="Proteomes" id="UP000634043"/>
    </source>
</evidence>
<dbReference type="RefSeq" id="WP_188499858.1">
    <property type="nucleotide sequence ID" value="NZ_BMFP01000001.1"/>
</dbReference>
<proteinExistence type="predicted"/>
<accession>A0ABQ1VYE2</accession>
<comment type="caution">
    <text evidence="1">The sequence shown here is derived from an EMBL/GenBank/DDBJ whole genome shotgun (WGS) entry which is preliminary data.</text>
</comment>
<reference evidence="2" key="1">
    <citation type="journal article" date="2019" name="Int. J. Syst. Evol. Microbiol.">
        <title>The Global Catalogue of Microorganisms (GCM) 10K type strain sequencing project: providing services to taxonomists for standard genome sequencing and annotation.</title>
        <authorList>
            <consortium name="The Broad Institute Genomics Platform"/>
            <consortium name="The Broad Institute Genome Sequencing Center for Infectious Disease"/>
            <person name="Wu L."/>
            <person name="Ma J."/>
        </authorList>
    </citation>
    <scope>NUCLEOTIDE SEQUENCE [LARGE SCALE GENOMIC DNA]</scope>
    <source>
        <strain evidence="2">CGMCC 1.12749</strain>
    </source>
</reference>
<organism evidence="1 2">
    <name type="scientific">Pontibacter amylolyticus</name>
    <dbReference type="NCBI Taxonomy" id="1424080"/>
    <lineage>
        <taxon>Bacteria</taxon>
        <taxon>Pseudomonadati</taxon>
        <taxon>Bacteroidota</taxon>
        <taxon>Cytophagia</taxon>
        <taxon>Cytophagales</taxon>
        <taxon>Hymenobacteraceae</taxon>
        <taxon>Pontibacter</taxon>
    </lineage>
</organism>
<evidence type="ECO:0000313" key="1">
    <source>
        <dbReference type="EMBL" id="GGG02592.1"/>
    </source>
</evidence>
<evidence type="ECO:0008006" key="3">
    <source>
        <dbReference type="Google" id="ProtNLM"/>
    </source>
</evidence>
<gene>
    <name evidence="1" type="ORF">GCM10011323_04280</name>
</gene>
<keyword evidence="2" id="KW-1185">Reference proteome</keyword>
<sequence>MPFNFKKSTGFLLLMTALLVTSCKEDVVDVDPISSRFGEYVDIPNHIPFSHVAYNFIATDNGLYFGMSTIDDDKDVESIYRYTLVQSDILKGKWISYKHDSYFDYFMPLNNKSELHGNQEVMIYPSDTPGKIPVFKIVDMLSGKVIQEIESPWHQFLAPDGGKYRNYGEIIKDGKGAEWALFQSDYMTDDKNVHIIKRKVGNSYDQVSRIVAKGELLYAAANNEGLYAISPTDKKLFVINPESGHTTYDLSEYYDAQWDLYSYKIKFRFSNNATFFQYQNKVLKLNEGNKTLSLFYTIKAVYGGVQAGDFCVDNDYLFTTDGTRKELNGFHKEVNIIPPPPKTTNQEIFMEHMDRTTVFQAGELETSTNPDDKYIYVLDGVKGRILVVSKHYI</sequence>
<dbReference type="Proteomes" id="UP000634043">
    <property type="component" value="Unassembled WGS sequence"/>
</dbReference>
<dbReference type="EMBL" id="BMFP01000001">
    <property type="protein sequence ID" value="GGG02592.1"/>
    <property type="molecule type" value="Genomic_DNA"/>
</dbReference>
<name>A0ABQ1VYE2_9BACT</name>
<protein>
    <recommendedName>
        <fullName evidence="3">DUF4374 domain-containing protein</fullName>
    </recommendedName>
</protein>